<keyword evidence="4 6" id="KW-1133">Transmembrane helix</keyword>
<feature type="transmembrane region" description="Helical" evidence="6">
    <location>
        <begin position="367"/>
        <end position="389"/>
    </location>
</feature>
<gene>
    <name evidence="7" type="ORF">QRX50_48715</name>
</gene>
<evidence type="ECO:0000256" key="2">
    <source>
        <dbReference type="ARBA" id="ARBA00022475"/>
    </source>
</evidence>
<evidence type="ECO:0000256" key="4">
    <source>
        <dbReference type="ARBA" id="ARBA00022989"/>
    </source>
</evidence>
<dbReference type="RefSeq" id="WP_285969814.1">
    <property type="nucleotide sequence ID" value="NZ_CP127294.1"/>
</dbReference>
<dbReference type="EMBL" id="CP127294">
    <property type="protein sequence ID" value="WIX79121.1"/>
    <property type="molecule type" value="Genomic_DNA"/>
</dbReference>
<evidence type="ECO:0000313" key="8">
    <source>
        <dbReference type="Proteomes" id="UP001236014"/>
    </source>
</evidence>
<dbReference type="InterPro" id="IPR011701">
    <property type="entry name" value="MFS"/>
</dbReference>
<dbReference type="PANTHER" id="PTHR23513">
    <property type="entry name" value="INTEGRAL MEMBRANE EFFLUX PROTEIN-RELATED"/>
    <property type="match status" value="1"/>
</dbReference>
<dbReference type="CDD" id="cd06173">
    <property type="entry name" value="MFS_MefA_like"/>
    <property type="match status" value="1"/>
</dbReference>
<keyword evidence="3 6" id="KW-0812">Transmembrane</keyword>
<proteinExistence type="predicted"/>
<feature type="transmembrane region" description="Helical" evidence="6">
    <location>
        <begin position="280"/>
        <end position="298"/>
    </location>
</feature>
<evidence type="ECO:0000256" key="6">
    <source>
        <dbReference type="SAM" id="Phobius"/>
    </source>
</evidence>
<protein>
    <submittedName>
        <fullName evidence="7">MFS transporter</fullName>
    </submittedName>
</protein>
<dbReference type="Pfam" id="PF07690">
    <property type="entry name" value="MFS_1"/>
    <property type="match status" value="1"/>
</dbReference>
<sequence length="407" mass="41054">MGVPAPLRERRFAAFFTARAVSLMGSAMAPVALAFAVLDSTGGAGGLGVVMAAHMVPLIGLVLVGGSVADRFPRATVVRVAHFGSGITQLGAAGVLLTGNYSLPVLVGTEFLNGVLTAFTTPALRGIVPQLVGRAELRQANSVLESARNVCKIAGPAVSGVLVAAANGGWALAADGASFLVAGVIFSALKLPPRVAHNAPGMLRGVREGWSYVRRVPWLWQIVAAFTVVNIAQTGVWQVLGPTIARGTIGEAPWGVVLSVRAAGVLVTGAVMYKIAAKRLLTLGQVCAALSAAPLVVLGTQPGFPLLAGAALLAGLGGGVANIAWTTTMQENVPDHLLSRVAAYDDFGSYLGIPLGQLSAGPLASAFGAGPVATGGGVLLATAALVPLLSPAVRKMRHTPAEAPAGS</sequence>
<evidence type="ECO:0000256" key="1">
    <source>
        <dbReference type="ARBA" id="ARBA00004651"/>
    </source>
</evidence>
<dbReference type="SUPFAM" id="SSF103473">
    <property type="entry name" value="MFS general substrate transporter"/>
    <property type="match status" value="1"/>
</dbReference>
<keyword evidence="2" id="KW-1003">Cell membrane</keyword>
<dbReference type="PANTHER" id="PTHR23513:SF11">
    <property type="entry name" value="STAPHYLOFERRIN A TRANSPORTER"/>
    <property type="match status" value="1"/>
</dbReference>
<feature type="transmembrane region" description="Helical" evidence="6">
    <location>
        <begin position="218"/>
        <end position="240"/>
    </location>
</feature>
<keyword evidence="5 6" id="KW-0472">Membrane</keyword>
<feature type="transmembrane region" description="Helical" evidence="6">
    <location>
        <begin position="12"/>
        <end position="38"/>
    </location>
</feature>
<organism evidence="7 8">
    <name type="scientific">Amycolatopsis carbonis</name>
    <dbReference type="NCBI Taxonomy" id="715471"/>
    <lineage>
        <taxon>Bacteria</taxon>
        <taxon>Bacillati</taxon>
        <taxon>Actinomycetota</taxon>
        <taxon>Actinomycetes</taxon>
        <taxon>Pseudonocardiales</taxon>
        <taxon>Pseudonocardiaceae</taxon>
        <taxon>Amycolatopsis</taxon>
    </lineage>
</organism>
<dbReference type="Proteomes" id="UP001236014">
    <property type="component" value="Chromosome"/>
</dbReference>
<evidence type="ECO:0000313" key="7">
    <source>
        <dbReference type="EMBL" id="WIX79121.1"/>
    </source>
</evidence>
<comment type="subcellular location">
    <subcellularLocation>
        <location evidence="1">Cell membrane</location>
        <topology evidence="1">Multi-pass membrane protein</topology>
    </subcellularLocation>
</comment>
<name>A0A9Y2MUN9_9PSEU</name>
<dbReference type="Gene3D" id="1.20.1250.20">
    <property type="entry name" value="MFS general substrate transporter like domains"/>
    <property type="match status" value="1"/>
</dbReference>
<keyword evidence="8" id="KW-1185">Reference proteome</keyword>
<feature type="transmembrane region" description="Helical" evidence="6">
    <location>
        <begin position="304"/>
        <end position="325"/>
    </location>
</feature>
<reference evidence="7 8" key="1">
    <citation type="submission" date="2023-06" db="EMBL/GenBank/DDBJ databases">
        <authorList>
            <person name="Oyuntsetseg B."/>
            <person name="Kim S.B."/>
        </authorList>
    </citation>
    <scope>NUCLEOTIDE SEQUENCE [LARGE SCALE GENOMIC DNA]</scope>
    <source>
        <strain evidence="7 8">2-15</strain>
    </source>
</reference>
<dbReference type="GO" id="GO:0022857">
    <property type="term" value="F:transmembrane transporter activity"/>
    <property type="evidence" value="ECO:0007669"/>
    <property type="project" value="InterPro"/>
</dbReference>
<dbReference type="GO" id="GO:0005886">
    <property type="term" value="C:plasma membrane"/>
    <property type="evidence" value="ECO:0007669"/>
    <property type="project" value="UniProtKB-SubCell"/>
</dbReference>
<accession>A0A9Y2MUN9</accession>
<evidence type="ECO:0000256" key="3">
    <source>
        <dbReference type="ARBA" id="ARBA00022692"/>
    </source>
</evidence>
<dbReference type="AlphaFoldDB" id="A0A9Y2MUN9"/>
<dbReference type="InterPro" id="IPR036259">
    <property type="entry name" value="MFS_trans_sf"/>
</dbReference>
<evidence type="ECO:0000256" key="5">
    <source>
        <dbReference type="ARBA" id="ARBA00023136"/>
    </source>
</evidence>
<feature type="transmembrane region" description="Helical" evidence="6">
    <location>
        <begin position="252"/>
        <end position="273"/>
    </location>
</feature>
<dbReference type="KEGG" id="acab:QRX50_48715"/>
<feature type="transmembrane region" description="Helical" evidence="6">
    <location>
        <begin position="44"/>
        <end position="68"/>
    </location>
</feature>